<comment type="caution">
    <text evidence="13">The sequence shown here is derived from an EMBL/GenBank/DDBJ whole genome shotgun (WGS) entry which is preliminary data.</text>
</comment>
<keyword evidence="3 10" id="KW-0812">Transmembrane</keyword>
<dbReference type="PROSITE" id="PS00211">
    <property type="entry name" value="ABC_TRANSPORTER_1"/>
    <property type="match status" value="2"/>
</dbReference>
<evidence type="ECO:0000256" key="4">
    <source>
        <dbReference type="ARBA" id="ARBA00022737"/>
    </source>
</evidence>
<feature type="transmembrane region" description="Helical" evidence="10">
    <location>
        <begin position="256"/>
        <end position="276"/>
    </location>
</feature>
<keyword evidence="5" id="KW-0547">Nucleotide-binding</keyword>
<dbReference type="GO" id="GO:0005524">
    <property type="term" value="F:ATP binding"/>
    <property type="evidence" value="ECO:0007669"/>
    <property type="project" value="UniProtKB-KW"/>
</dbReference>
<feature type="transmembrane region" description="Helical" evidence="10">
    <location>
        <begin position="487"/>
        <end position="516"/>
    </location>
</feature>
<reference evidence="13" key="1">
    <citation type="journal article" date="2023" name="Mol. Phylogenet. Evol.">
        <title>Genome-scale phylogeny and comparative genomics of the fungal order Sordariales.</title>
        <authorList>
            <person name="Hensen N."/>
            <person name="Bonometti L."/>
            <person name="Westerberg I."/>
            <person name="Brannstrom I.O."/>
            <person name="Guillou S."/>
            <person name="Cros-Aarteil S."/>
            <person name="Calhoun S."/>
            <person name="Haridas S."/>
            <person name="Kuo A."/>
            <person name="Mondo S."/>
            <person name="Pangilinan J."/>
            <person name="Riley R."/>
            <person name="LaButti K."/>
            <person name="Andreopoulos B."/>
            <person name="Lipzen A."/>
            <person name="Chen C."/>
            <person name="Yan M."/>
            <person name="Daum C."/>
            <person name="Ng V."/>
            <person name="Clum A."/>
            <person name="Steindorff A."/>
            <person name="Ohm R.A."/>
            <person name="Martin F."/>
            <person name="Silar P."/>
            <person name="Natvig D.O."/>
            <person name="Lalanne C."/>
            <person name="Gautier V."/>
            <person name="Ament-Velasquez S.L."/>
            <person name="Kruys A."/>
            <person name="Hutchinson M.I."/>
            <person name="Powell A.J."/>
            <person name="Barry K."/>
            <person name="Miller A.N."/>
            <person name="Grigoriev I.V."/>
            <person name="Debuchy R."/>
            <person name="Gladieux P."/>
            <person name="Hiltunen Thoren M."/>
            <person name="Johannesson H."/>
        </authorList>
    </citation>
    <scope>NUCLEOTIDE SEQUENCE</scope>
    <source>
        <strain evidence="13">SMH4131-1</strain>
    </source>
</reference>
<dbReference type="CDD" id="cd18604">
    <property type="entry name" value="ABC_6TM_VMR1_D2_like"/>
    <property type="match status" value="1"/>
</dbReference>
<keyword evidence="14" id="KW-1185">Reference proteome</keyword>
<keyword evidence="4" id="KW-0677">Repeat</keyword>
<proteinExistence type="predicted"/>
<evidence type="ECO:0000256" key="6">
    <source>
        <dbReference type="ARBA" id="ARBA00022840"/>
    </source>
</evidence>
<evidence type="ECO:0000256" key="2">
    <source>
        <dbReference type="ARBA" id="ARBA00022448"/>
    </source>
</evidence>
<dbReference type="CDD" id="cd03250">
    <property type="entry name" value="ABCC_MRP_domain1"/>
    <property type="match status" value="1"/>
</dbReference>
<dbReference type="Proteomes" id="UP001286456">
    <property type="component" value="Unassembled WGS sequence"/>
</dbReference>
<reference evidence="13" key="2">
    <citation type="submission" date="2023-06" db="EMBL/GenBank/DDBJ databases">
        <authorList>
            <consortium name="Lawrence Berkeley National Laboratory"/>
            <person name="Haridas S."/>
            <person name="Hensen N."/>
            <person name="Bonometti L."/>
            <person name="Westerberg I."/>
            <person name="Brannstrom I.O."/>
            <person name="Guillou S."/>
            <person name="Cros-Aarteil S."/>
            <person name="Calhoun S."/>
            <person name="Kuo A."/>
            <person name="Mondo S."/>
            <person name="Pangilinan J."/>
            <person name="Riley R."/>
            <person name="Labutti K."/>
            <person name="Andreopoulos B."/>
            <person name="Lipzen A."/>
            <person name="Chen C."/>
            <person name="Yanf M."/>
            <person name="Daum C."/>
            <person name="Ng V."/>
            <person name="Clum A."/>
            <person name="Steindorff A."/>
            <person name="Ohm R."/>
            <person name="Martin F."/>
            <person name="Silar P."/>
            <person name="Natvig D."/>
            <person name="Lalanne C."/>
            <person name="Gautier V."/>
            <person name="Ament-Velasquez S.L."/>
            <person name="Kruys A."/>
            <person name="Hutchinson M.I."/>
            <person name="Powell A.J."/>
            <person name="Barry K."/>
            <person name="Miller A.N."/>
            <person name="Grigoriev I.V."/>
            <person name="Debuchy R."/>
            <person name="Gladieux P."/>
            <person name="Thoren M.H."/>
            <person name="Johannesson H."/>
        </authorList>
    </citation>
    <scope>NUCLEOTIDE SEQUENCE</scope>
    <source>
        <strain evidence="13">SMH4131-1</strain>
    </source>
</reference>
<dbReference type="InterPro" id="IPR003593">
    <property type="entry name" value="AAA+_ATPase"/>
</dbReference>
<dbReference type="InterPro" id="IPR027417">
    <property type="entry name" value="P-loop_NTPase"/>
</dbReference>
<feature type="compositionally biased region" description="Basic and acidic residues" evidence="9">
    <location>
        <begin position="821"/>
        <end position="835"/>
    </location>
</feature>
<evidence type="ECO:0000256" key="7">
    <source>
        <dbReference type="ARBA" id="ARBA00022989"/>
    </source>
</evidence>
<evidence type="ECO:0000256" key="9">
    <source>
        <dbReference type="SAM" id="MobiDB-lite"/>
    </source>
</evidence>
<evidence type="ECO:0000256" key="10">
    <source>
        <dbReference type="SAM" id="Phobius"/>
    </source>
</evidence>
<feature type="domain" description="ABC transporter" evidence="11">
    <location>
        <begin position="1190"/>
        <end position="1487"/>
    </location>
</feature>
<dbReference type="CDD" id="cd18596">
    <property type="entry name" value="ABC_6TM_VMR1_D1_like"/>
    <property type="match status" value="1"/>
</dbReference>
<feature type="transmembrane region" description="Helical" evidence="10">
    <location>
        <begin position="139"/>
        <end position="159"/>
    </location>
</feature>
<evidence type="ECO:0000256" key="1">
    <source>
        <dbReference type="ARBA" id="ARBA00004141"/>
    </source>
</evidence>
<dbReference type="SMART" id="SM00382">
    <property type="entry name" value="AAA"/>
    <property type="match status" value="2"/>
</dbReference>
<dbReference type="SUPFAM" id="SSF52540">
    <property type="entry name" value="P-loop containing nucleoside triphosphate hydrolases"/>
    <property type="match status" value="2"/>
</dbReference>
<evidence type="ECO:0000313" key="14">
    <source>
        <dbReference type="Proteomes" id="UP001286456"/>
    </source>
</evidence>
<dbReference type="InterPro" id="IPR036640">
    <property type="entry name" value="ABC1_TM_sf"/>
</dbReference>
<dbReference type="Pfam" id="PF00005">
    <property type="entry name" value="ABC_tran"/>
    <property type="match status" value="2"/>
</dbReference>
<dbReference type="Gene3D" id="3.40.50.300">
    <property type="entry name" value="P-loop containing nucleotide triphosphate hydrolases"/>
    <property type="match status" value="2"/>
</dbReference>
<evidence type="ECO:0000259" key="12">
    <source>
        <dbReference type="PROSITE" id="PS50929"/>
    </source>
</evidence>
<feature type="transmembrane region" description="Helical" evidence="10">
    <location>
        <begin position="387"/>
        <end position="405"/>
    </location>
</feature>
<dbReference type="InterPro" id="IPR003439">
    <property type="entry name" value="ABC_transporter-like_ATP-bd"/>
</dbReference>
<feature type="transmembrane region" description="Helical" evidence="10">
    <location>
        <begin position="43"/>
        <end position="64"/>
    </location>
</feature>
<evidence type="ECO:0008006" key="15">
    <source>
        <dbReference type="Google" id="ProtNLM"/>
    </source>
</evidence>
<dbReference type="InterPro" id="IPR017871">
    <property type="entry name" value="ABC_transporter-like_CS"/>
</dbReference>
<dbReference type="GO" id="GO:0140359">
    <property type="term" value="F:ABC-type transporter activity"/>
    <property type="evidence" value="ECO:0007669"/>
    <property type="project" value="InterPro"/>
</dbReference>
<feature type="transmembrane region" description="Helical" evidence="10">
    <location>
        <begin position="864"/>
        <end position="886"/>
    </location>
</feature>
<gene>
    <name evidence="13" type="ORF">B0T19DRAFT_464060</name>
</gene>
<dbReference type="EMBL" id="JAUEPO010000004">
    <property type="protein sequence ID" value="KAK3324150.1"/>
    <property type="molecule type" value="Genomic_DNA"/>
</dbReference>
<evidence type="ECO:0000313" key="13">
    <source>
        <dbReference type="EMBL" id="KAK3324150.1"/>
    </source>
</evidence>
<dbReference type="Gene3D" id="1.20.1560.10">
    <property type="entry name" value="ABC transporter type 1, transmembrane domain"/>
    <property type="match status" value="2"/>
</dbReference>
<evidence type="ECO:0000256" key="8">
    <source>
        <dbReference type="ARBA" id="ARBA00023136"/>
    </source>
</evidence>
<accession>A0AAE0IFU5</accession>
<feature type="transmembrane region" description="Helical" evidence="10">
    <location>
        <begin position="107"/>
        <end position="127"/>
    </location>
</feature>
<dbReference type="Pfam" id="PF00664">
    <property type="entry name" value="ABC_membrane"/>
    <property type="match status" value="2"/>
</dbReference>
<feature type="transmembrane region" description="Helical" evidence="10">
    <location>
        <begin position="983"/>
        <end position="1012"/>
    </location>
</feature>
<dbReference type="PROSITE" id="PS50929">
    <property type="entry name" value="ABC_TM1F"/>
    <property type="match status" value="2"/>
</dbReference>
<dbReference type="PROSITE" id="PS50893">
    <property type="entry name" value="ABC_TRANSPORTER_2"/>
    <property type="match status" value="2"/>
</dbReference>
<dbReference type="GO" id="GO:0016020">
    <property type="term" value="C:membrane"/>
    <property type="evidence" value="ECO:0007669"/>
    <property type="project" value="UniProtKB-SubCell"/>
</dbReference>
<sequence>MHSALELLFWPGQVISETAFRAFDSSPSVGWIDWTSQFARSGYAQVASVVILLLWLGAGIYGLAGSRVAIGKGKASRIRLRFEICSQVARGTALAFTIIAACRNPGQWFNVLPVGLAFVLGLARPATNLKWRHIILHQLNFLLLSAFLTSVAAHLLPILKIESPYKISGADLGALCGLASSLVIAIVTPRAWTPPPLEASIREQVAEIEPSPEETSSWLLGYFTYGWITYLIVKGFRNQLEIDDLPTLPCFQSTELLTMSFFVGISFAVELVAPFAMYQLLQYISAPDDAVLHPALWLVLLFMGPIARSISFQLYIFTSTRLVVRMKSAMTQELYQRAMSSMELEEDVLNQVAATKEDGPKTESTSVGRLANLMASDIDAIFNARDVVIGAVGIPIGIAITLTGLYRMMGWPSLVGSVFMALCIPLPARMARMMARYQRKVKVAQDSRISLISEYLGSIKAIKYFAWEDNMVNRVQDARGKEQNELWHITVLQTFIGAAAAVIPILTVLIMFTLYVGVRKQPFSASVAFTTLSLIRTMTRNLTMAMGMTRRATNALVSINRLDRYFSSTVPLVRHPSGPLRIEKAIFRRNRTASFLLQDISIDFVENGLNVVSGPSGSGKTTLLLSILGETILESGSVTRPGDVAFASQTPWLQSETIRDNILFNSEFEQARYDRVVKACCLELDFGELPKRDKTEVGENGASLSGGQKSRVALARALYSKAPLILLDDVFSALDSKTAASLWRLCFCSDMLDGRTIVLVTQVPWIAPQADLSITMEDGRVRQAEQNIGVIRKPVALEREQSEEEGQVNGNAAPAQAIKPADTEAKRDDISDEMKASGGASRFSCEHDPLSISQTKRPLTNAPWFFSTCSTTAAHYISYWVSLWVSAYDDSEPVNVRFYLSVYAGISFVSIVVEVGSLLAYQRGGWVAARTLHKNLAHAVMNVSLTWWNKVPVGRVVNRFSRDMNSLDSSLTNMLNWSLEEMVALIFSIGAISSILPIFMVPAVAIISIGILCGEMYTRTAVTIKRLVSSSQSPVFSQFGDSMTGLAIIRARGEMPVLFRNKLAQRMRPFSRSQEAQFNCNRWVGVRVDFVAAMVSVSAGIIGVWKAGVLPAGLVGFSLVYANQLSGTILGLVRSMNEMEVELQSFHRVEEYAKLEPEEKTEVDRKESPSAATVSSDQFVSANWPQTGAIELRHVTIRYDPDGPDILKDINLKFAAGERVAIVGRTGSGKSTLVLSLLRFTHVVAGQILYDGVDITAIPRKKLRQALTIIPQEATLFNGTVKANLDPSDTVPADVLESALESCHGIASFKLRSRDASINGNERASASNDGTASYSEATEVTPLLLSAETDSINNGTITPNSTTTLAKEGGGLSLSTVVNAKGENFSHGQRQVLSLCRALVRKSKLMLLDEATASMDYETDKAIQAVLREELNASGAKDRTLVTIAHRLRTIVDYDKVVVMAGGRVAEVGSPRELYALKGTFWDMVEHSGEGEDLGGFLLEEAGLEL</sequence>
<keyword evidence="8 10" id="KW-0472">Membrane</keyword>
<feature type="transmembrane region" description="Helical" evidence="10">
    <location>
        <begin position="898"/>
        <end position="921"/>
    </location>
</feature>
<dbReference type="PANTHER" id="PTHR24223">
    <property type="entry name" value="ATP-BINDING CASSETTE SUB-FAMILY C"/>
    <property type="match status" value="1"/>
</dbReference>
<keyword evidence="6" id="KW-0067">ATP-binding</keyword>
<feature type="domain" description="ABC transporter" evidence="11">
    <location>
        <begin position="580"/>
        <end position="803"/>
    </location>
</feature>
<dbReference type="SUPFAM" id="SSF90123">
    <property type="entry name" value="ABC transporter transmembrane region"/>
    <property type="match status" value="2"/>
</dbReference>
<dbReference type="PANTHER" id="PTHR24223:SF356">
    <property type="entry name" value="ATP-BINDING CASSETTE TRANSPORTER ABC4"/>
    <property type="match status" value="1"/>
</dbReference>
<evidence type="ECO:0000256" key="3">
    <source>
        <dbReference type="ARBA" id="ARBA00022692"/>
    </source>
</evidence>
<dbReference type="InterPro" id="IPR050173">
    <property type="entry name" value="ABC_transporter_C-like"/>
</dbReference>
<feature type="region of interest" description="Disordered" evidence="9">
    <location>
        <begin position="799"/>
        <end position="842"/>
    </location>
</feature>
<keyword evidence="2" id="KW-0813">Transport</keyword>
<keyword evidence="7 10" id="KW-1133">Transmembrane helix</keyword>
<name>A0AAE0IFU5_9PEZI</name>
<protein>
    <recommendedName>
        <fullName evidence="15">ABC transporter</fullName>
    </recommendedName>
</protein>
<dbReference type="InterPro" id="IPR011527">
    <property type="entry name" value="ABC1_TM_dom"/>
</dbReference>
<feature type="transmembrane region" description="Helical" evidence="10">
    <location>
        <begin position="296"/>
        <end position="317"/>
    </location>
</feature>
<evidence type="ECO:0000259" key="11">
    <source>
        <dbReference type="PROSITE" id="PS50893"/>
    </source>
</evidence>
<feature type="domain" description="ABC transmembrane type-1" evidence="12">
    <location>
        <begin position="865"/>
        <end position="1140"/>
    </location>
</feature>
<dbReference type="GO" id="GO:0005737">
    <property type="term" value="C:cytoplasm"/>
    <property type="evidence" value="ECO:0007669"/>
    <property type="project" value="UniProtKB-ARBA"/>
</dbReference>
<feature type="domain" description="ABC transmembrane type-1" evidence="12">
    <location>
        <begin position="261"/>
        <end position="554"/>
    </location>
</feature>
<evidence type="ECO:0000256" key="5">
    <source>
        <dbReference type="ARBA" id="ARBA00022741"/>
    </source>
</evidence>
<dbReference type="GO" id="GO:0016887">
    <property type="term" value="F:ATP hydrolysis activity"/>
    <property type="evidence" value="ECO:0007669"/>
    <property type="project" value="InterPro"/>
</dbReference>
<dbReference type="FunFam" id="1.20.1560.10:FF:000013">
    <property type="entry name" value="ABC transporter C family member 2"/>
    <property type="match status" value="1"/>
</dbReference>
<comment type="subcellular location">
    <subcellularLocation>
        <location evidence="1">Membrane</location>
        <topology evidence="1">Multi-pass membrane protein</topology>
    </subcellularLocation>
</comment>
<dbReference type="CDD" id="cd03244">
    <property type="entry name" value="ABCC_MRP_domain2"/>
    <property type="match status" value="1"/>
</dbReference>
<feature type="transmembrane region" description="Helical" evidence="10">
    <location>
        <begin position="219"/>
        <end position="236"/>
    </location>
</feature>
<organism evidence="13 14">
    <name type="scientific">Cercophora scortea</name>
    <dbReference type="NCBI Taxonomy" id="314031"/>
    <lineage>
        <taxon>Eukaryota</taxon>
        <taxon>Fungi</taxon>
        <taxon>Dikarya</taxon>
        <taxon>Ascomycota</taxon>
        <taxon>Pezizomycotina</taxon>
        <taxon>Sordariomycetes</taxon>
        <taxon>Sordariomycetidae</taxon>
        <taxon>Sordariales</taxon>
        <taxon>Lasiosphaeriaceae</taxon>
        <taxon>Cercophora</taxon>
    </lineage>
</organism>